<evidence type="ECO:0000313" key="1">
    <source>
        <dbReference type="EMBL" id="GIY25055.1"/>
    </source>
</evidence>
<proteinExistence type="predicted"/>
<evidence type="ECO:0000313" key="2">
    <source>
        <dbReference type="Proteomes" id="UP001054945"/>
    </source>
</evidence>
<keyword evidence="2" id="KW-1185">Reference proteome</keyword>
<name>A0AAV4RXP6_CAEEX</name>
<dbReference type="AlphaFoldDB" id="A0AAV4RXP6"/>
<gene>
    <name evidence="1" type="ORF">CEXT_243621</name>
</gene>
<sequence length="99" mass="11304">MNDPYSKCSEDELLTHRDVLTQHQRTIVCLYGLRGFIMRNLISKQLSTFDSSAVVELVYCRELSPVTASEAANRFKPEPTNVQRIGCPRTELQRKIEGC</sequence>
<protein>
    <recommendedName>
        <fullName evidence="3">Mos1 transposase HTH domain-containing protein</fullName>
    </recommendedName>
</protein>
<evidence type="ECO:0008006" key="3">
    <source>
        <dbReference type="Google" id="ProtNLM"/>
    </source>
</evidence>
<comment type="caution">
    <text evidence="1">The sequence shown here is derived from an EMBL/GenBank/DDBJ whole genome shotgun (WGS) entry which is preliminary data.</text>
</comment>
<dbReference type="Proteomes" id="UP001054945">
    <property type="component" value="Unassembled WGS sequence"/>
</dbReference>
<dbReference type="EMBL" id="BPLR01008485">
    <property type="protein sequence ID" value="GIY25055.1"/>
    <property type="molecule type" value="Genomic_DNA"/>
</dbReference>
<reference evidence="1 2" key="1">
    <citation type="submission" date="2021-06" db="EMBL/GenBank/DDBJ databases">
        <title>Caerostris extrusa draft genome.</title>
        <authorList>
            <person name="Kono N."/>
            <person name="Arakawa K."/>
        </authorList>
    </citation>
    <scope>NUCLEOTIDE SEQUENCE [LARGE SCALE GENOMIC DNA]</scope>
</reference>
<organism evidence="1 2">
    <name type="scientific">Caerostris extrusa</name>
    <name type="common">Bark spider</name>
    <name type="synonym">Caerostris bankana</name>
    <dbReference type="NCBI Taxonomy" id="172846"/>
    <lineage>
        <taxon>Eukaryota</taxon>
        <taxon>Metazoa</taxon>
        <taxon>Ecdysozoa</taxon>
        <taxon>Arthropoda</taxon>
        <taxon>Chelicerata</taxon>
        <taxon>Arachnida</taxon>
        <taxon>Araneae</taxon>
        <taxon>Araneomorphae</taxon>
        <taxon>Entelegynae</taxon>
        <taxon>Araneoidea</taxon>
        <taxon>Araneidae</taxon>
        <taxon>Caerostris</taxon>
    </lineage>
</organism>
<accession>A0AAV4RXP6</accession>